<dbReference type="Pfam" id="PF00512">
    <property type="entry name" value="HisKA"/>
    <property type="match status" value="1"/>
</dbReference>
<keyword evidence="8" id="KW-0902">Two-component regulatory system</keyword>
<dbReference type="InterPro" id="IPR000014">
    <property type="entry name" value="PAS"/>
</dbReference>
<dbReference type="SUPFAM" id="SSF52172">
    <property type="entry name" value="CheY-like"/>
    <property type="match status" value="1"/>
</dbReference>
<dbReference type="InterPro" id="IPR013767">
    <property type="entry name" value="PAS_fold"/>
</dbReference>
<feature type="domain" description="Response regulatory" evidence="16">
    <location>
        <begin position="721"/>
        <end position="843"/>
    </location>
</feature>
<dbReference type="Pfam" id="PF00072">
    <property type="entry name" value="Response_reg"/>
    <property type="match status" value="1"/>
</dbReference>
<comment type="function">
    <text evidence="9">Member of the two-component regulatory system BvgS/BvgA. Phosphorylates BvgA via a four-step phosphorelay in response to environmental signals.</text>
</comment>
<feature type="domain" description="Histidine kinase" evidence="15">
    <location>
        <begin position="462"/>
        <end position="683"/>
    </location>
</feature>
<comment type="caution">
    <text evidence="19">The sequence shown here is derived from an EMBL/GenBank/DDBJ whole genome shotgun (WGS) entry which is preliminary data.</text>
</comment>
<dbReference type="InterPro" id="IPR005467">
    <property type="entry name" value="His_kinase_dom"/>
</dbReference>
<dbReference type="NCBIfam" id="TIGR00229">
    <property type="entry name" value="sensory_box"/>
    <property type="match status" value="2"/>
</dbReference>
<evidence type="ECO:0000256" key="9">
    <source>
        <dbReference type="ARBA" id="ARBA00058004"/>
    </source>
</evidence>
<dbReference type="GO" id="GO:0005524">
    <property type="term" value="F:ATP binding"/>
    <property type="evidence" value="ECO:0007669"/>
    <property type="project" value="UniProtKB-KW"/>
</dbReference>
<dbReference type="PROSITE" id="PS50110">
    <property type="entry name" value="RESPONSE_REGULATORY"/>
    <property type="match status" value="1"/>
</dbReference>
<dbReference type="SMART" id="SM00091">
    <property type="entry name" value="PAS"/>
    <property type="match status" value="2"/>
</dbReference>
<organism evidence="19 20">
    <name type="scientific">Candidatus Accumulibacter affinis</name>
    <dbReference type="NCBI Taxonomy" id="2954384"/>
    <lineage>
        <taxon>Bacteria</taxon>
        <taxon>Pseudomonadati</taxon>
        <taxon>Pseudomonadota</taxon>
        <taxon>Betaproteobacteria</taxon>
        <taxon>Candidatus Accumulibacter</taxon>
    </lineage>
</organism>
<dbReference type="CDD" id="cd00130">
    <property type="entry name" value="PAS"/>
    <property type="match status" value="2"/>
</dbReference>
<dbReference type="Gene3D" id="1.10.287.130">
    <property type="match status" value="1"/>
</dbReference>
<keyword evidence="5" id="KW-0547">Nucleotide-binding</keyword>
<evidence type="ECO:0000256" key="4">
    <source>
        <dbReference type="ARBA" id="ARBA00022679"/>
    </source>
</evidence>
<dbReference type="InterPro" id="IPR003594">
    <property type="entry name" value="HATPase_dom"/>
</dbReference>
<dbReference type="PROSITE" id="PS50112">
    <property type="entry name" value="PAS"/>
    <property type="match status" value="1"/>
</dbReference>
<dbReference type="InterPro" id="IPR011006">
    <property type="entry name" value="CheY-like_superfamily"/>
</dbReference>
<evidence type="ECO:0000259" key="16">
    <source>
        <dbReference type="PROSITE" id="PS50110"/>
    </source>
</evidence>
<dbReference type="Pfam" id="PF08448">
    <property type="entry name" value="PAS_4"/>
    <property type="match status" value="1"/>
</dbReference>
<evidence type="ECO:0000256" key="11">
    <source>
        <dbReference type="ARBA" id="ARBA00068150"/>
    </source>
</evidence>
<dbReference type="Pfam" id="PF00989">
    <property type="entry name" value="PAS"/>
    <property type="match status" value="1"/>
</dbReference>
<keyword evidence="14" id="KW-0472">Membrane</keyword>
<evidence type="ECO:0000256" key="7">
    <source>
        <dbReference type="ARBA" id="ARBA00022840"/>
    </source>
</evidence>
<evidence type="ECO:0000256" key="2">
    <source>
        <dbReference type="ARBA" id="ARBA00012438"/>
    </source>
</evidence>
<dbReference type="SMART" id="SM00448">
    <property type="entry name" value="REC"/>
    <property type="match status" value="1"/>
</dbReference>
<dbReference type="Gene3D" id="3.30.565.10">
    <property type="entry name" value="Histidine kinase-like ATPase, C-terminal domain"/>
    <property type="match status" value="1"/>
</dbReference>
<evidence type="ECO:0000256" key="12">
    <source>
        <dbReference type="ARBA" id="ARBA00070152"/>
    </source>
</evidence>
<dbReference type="InterPro" id="IPR013656">
    <property type="entry name" value="PAS_4"/>
</dbReference>
<evidence type="ECO:0000259" key="18">
    <source>
        <dbReference type="PROSITE" id="PS50113"/>
    </source>
</evidence>
<dbReference type="SUPFAM" id="SSF55874">
    <property type="entry name" value="ATPase domain of HSP90 chaperone/DNA topoisomerase II/histidine kinase"/>
    <property type="match status" value="1"/>
</dbReference>
<evidence type="ECO:0000259" key="17">
    <source>
        <dbReference type="PROSITE" id="PS50112"/>
    </source>
</evidence>
<dbReference type="PANTHER" id="PTHR45339:SF1">
    <property type="entry name" value="HYBRID SIGNAL TRANSDUCTION HISTIDINE KINASE J"/>
    <property type="match status" value="1"/>
</dbReference>
<protein>
    <recommendedName>
        <fullName evidence="11">Sensory/regulatory protein RpfC</fullName>
        <ecNumber evidence="2">2.7.13.3</ecNumber>
    </recommendedName>
    <alternativeName>
        <fullName evidence="12">Virulence sensor protein BvgS</fullName>
    </alternativeName>
</protein>
<keyword evidence="14" id="KW-1133">Transmembrane helix</keyword>
<dbReference type="Gene3D" id="3.40.50.2300">
    <property type="match status" value="1"/>
</dbReference>
<feature type="modified residue" description="4-aspartylphosphate" evidence="13">
    <location>
        <position position="776"/>
    </location>
</feature>
<evidence type="ECO:0000313" key="19">
    <source>
        <dbReference type="EMBL" id="MBK7956280.1"/>
    </source>
</evidence>
<evidence type="ECO:0000259" key="15">
    <source>
        <dbReference type="PROSITE" id="PS50109"/>
    </source>
</evidence>
<evidence type="ECO:0000256" key="3">
    <source>
        <dbReference type="ARBA" id="ARBA00022553"/>
    </source>
</evidence>
<keyword evidence="14" id="KW-0812">Transmembrane</keyword>
<dbReference type="GO" id="GO:0000155">
    <property type="term" value="F:phosphorelay sensor kinase activity"/>
    <property type="evidence" value="ECO:0007669"/>
    <property type="project" value="InterPro"/>
</dbReference>
<feature type="transmembrane region" description="Helical" evidence="14">
    <location>
        <begin position="12"/>
        <end position="34"/>
    </location>
</feature>
<evidence type="ECO:0000256" key="6">
    <source>
        <dbReference type="ARBA" id="ARBA00022777"/>
    </source>
</evidence>
<feature type="domain" description="PAC" evidence="18">
    <location>
        <begin position="244"/>
        <end position="298"/>
    </location>
</feature>
<comment type="subunit">
    <text evidence="10">At low DSF concentrations, interacts with RpfF.</text>
</comment>
<dbReference type="GO" id="GO:0006355">
    <property type="term" value="P:regulation of DNA-templated transcription"/>
    <property type="evidence" value="ECO:0007669"/>
    <property type="project" value="InterPro"/>
</dbReference>
<evidence type="ECO:0000256" key="13">
    <source>
        <dbReference type="PROSITE-ProRule" id="PRU00169"/>
    </source>
</evidence>
<dbReference type="PRINTS" id="PR00344">
    <property type="entry name" value="BCTRLSENSOR"/>
</dbReference>
<dbReference type="EMBL" id="JADJOT010000012">
    <property type="protein sequence ID" value="MBK7956280.1"/>
    <property type="molecule type" value="Genomic_DNA"/>
</dbReference>
<keyword evidence="7" id="KW-0067">ATP-binding</keyword>
<evidence type="ECO:0000313" key="20">
    <source>
        <dbReference type="Proteomes" id="UP000706151"/>
    </source>
</evidence>
<dbReference type="PROSITE" id="PS50109">
    <property type="entry name" value="HIS_KIN"/>
    <property type="match status" value="1"/>
</dbReference>
<evidence type="ECO:0000256" key="1">
    <source>
        <dbReference type="ARBA" id="ARBA00000085"/>
    </source>
</evidence>
<dbReference type="Proteomes" id="UP000706151">
    <property type="component" value="Unassembled WGS sequence"/>
</dbReference>
<gene>
    <name evidence="19" type="ORF">IPK02_21325</name>
</gene>
<comment type="catalytic activity">
    <reaction evidence="1">
        <text>ATP + protein L-histidine = ADP + protein N-phospho-L-histidine.</text>
        <dbReference type="EC" id="2.7.13.3"/>
    </reaction>
</comment>
<sequence length="948" mass="103168">MSSLIHQPMVALLTRLAGGLAIIVAVLPTAAYWLHVRTSSIEQINESLRVQALVLEEFIASHPQEWDLVSDRMRGLLERHSSPQARFQVLTLGNELLIESAHTIARPALARSRTLHSFGQPVGRLTIEKEIGGDLLTGLPLLVGSLVIAWLIWGPLRRLPLRELAAAESARLARDQYQRALLDNFPFMVWLKDTESRFLAVNARFAETFGRATTESLLGQTDLDIAPPELAEAYRADDRAVLASGQPKRVEERIDSGGQRRWFETYKSPVSLAGKVIGTVGYARDITERKLAADALRESEERFRRVLHDVDSIALQGYLADGTTRFWNPASEKLYGYSAAEAIGRNLLDLIIPSEMRAGVRQAIQEMCRSGVAIPPGESSLQRQDGTRVAVFSSHVLVQVPGQTPEIFRIDVDLTERNRAAAELEQHRHHLEELVHSRTAELAEAKEAAEAASRSKSTFLANMSHEIRTPMNAVIGLTHLLQQEITNPQQRAQLSKVNDAAQHLLGVINGILDLSKIEVGRLTLETTAFSLLQVIDHTLSMLGERSSAKGLQMHSEIDPAIPARLRGDPLRLGQILLNFVSNAIKFSEHGRIIVRATLLDTCRAAVRLRLEVEDQGIGLSEAQQARLFKVFSQADDSTTRKYGGSGLGLAICKRLAAMMGGEVGVRSEPGVGSTFWVSVRLERSAAGDAAGAAGDGPGGESERALAEPADQILRRCYAGVRVLLVEDDILSQEVARELLQASGLRVEVVDNGQQAVERLRTADANAAGDYALVLMDVQMPVMDGLQATRLIRQLAKRTALPIIGVTANAFTADRQHCLDAGMNDHLGKPINPTLLHNMLLRWLPPAGVTLAPGADDLRTPAAAIAGASPAGSALPLANDPCRVPQILAQLETLLAEDDTRAEDLWVDSLAVLETALGPVASRLGDAINRFEFDTALHILRQTRAGSAG</sequence>
<dbReference type="PROSITE" id="PS50113">
    <property type="entry name" value="PAC"/>
    <property type="match status" value="1"/>
</dbReference>
<dbReference type="SMART" id="SM00388">
    <property type="entry name" value="HisKA"/>
    <property type="match status" value="1"/>
</dbReference>
<dbReference type="InterPro" id="IPR004358">
    <property type="entry name" value="Sig_transdc_His_kin-like_C"/>
</dbReference>
<dbReference type="InterPro" id="IPR036097">
    <property type="entry name" value="HisK_dim/P_sf"/>
</dbReference>
<dbReference type="SUPFAM" id="SSF55785">
    <property type="entry name" value="PYP-like sensor domain (PAS domain)"/>
    <property type="match status" value="2"/>
</dbReference>
<name>A0A935TAY1_9PROT</name>
<dbReference type="FunFam" id="1.10.287.130:FF:000002">
    <property type="entry name" value="Two-component osmosensing histidine kinase"/>
    <property type="match status" value="1"/>
</dbReference>
<keyword evidence="3 13" id="KW-0597">Phosphoprotein</keyword>
<dbReference type="Pfam" id="PF02518">
    <property type="entry name" value="HATPase_c"/>
    <property type="match status" value="1"/>
</dbReference>
<dbReference type="FunFam" id="3.30.565.10:FF:000010">
    <property type="entry name" value="Sensor histidine kinase RcsC"/>
    <property type="match status" value="1"/>
</dbReference>
<dbReference type="Gene3D" id="3.30.450.20">
    <property type="entry name" value="PAS domain"/>
    <property type="match status" value="2"/>
</dbReference>
<dbReference type="InterPro" id="IPR035965">
    <property type="entry name" value="PAS-like_dom_sf"/>
</dbReference>
<keyword evidence="4" id="KW-0808">Transferase</keyword>
<accession>A0A935TAY1</accession>
<dbReference type="InterPro" id="IPR000700">
    <property type="entry name" value="PAS-assoc_C"/>
</dbReference>
<evidence type="ECO:0000256" key="8">
    <source>
        <dbReference type="ARBA" id="ARBA00023012"/>
    </source>
</evidence>
<dbReference type="InterPro" id="IPR001789">
    <property type="entry name" value="Sig_transdc_resp-reg_receiver"/>
</dbReference>
<evidence type="ECO:0000256" key="5">
    <source>
        <dbReference type="ARBA" id="ARBA00022741"/>
    </source>
</evidence>
<dbReference type="InterPro" id="IPR036890">
    <property type="entry name" value="HATPase_C_sf"/>
</dbReference>
<dbReference type="InterPro" id="IPR003661">
    <property type="entry name" value="HisK_dim/P_dom"/>
</dbReference>
<proteinExistence type="predicted"/>
<dbReference type="CDD" id="cd17546">
    <property type="entry name" value="REC_hyHK_CKI1_RcsC-like"/>
    <property type="match status" value="1"/>
</dbReference>
<dbReference type="PANTHER" id="PTHR45339">
    <property type="entry name" value="HYBRID SIGNAL TRANSDUCTION HISTIDINE KINASE J"/>
    <property type="match status" value="1"/>
</dbReference>
<dbReference type="CDD" id="cd16922">
    <property type="entry name" value="HATPase_EvgS-ArcB-TorS-like"/>
    <property type="match status" value="1"/>
</dbReference>
<reference evidence="19 20" key="1">
    <citation type="submission" date="2020-10" db="EMBL/GenBank/DDBJ databases">
        <title>Connecting structure to function with the recovery of over 1000 high-quality activated sludge metagenome-assembled genomes encoding full-length rRNA genes using long-read sequencing.</title>
        <authorList>
            <person name="Singleton C.M."/>
            <person name="Petriglieri F."/>
            <person name="Kristensen J.M."/>
            <person name="Kirkegaard R.H."/>
            <person name="Michaelsen T.Y."/>
            <person name="Andersen M.H."/>
            <person name="Karst S.M."/>
            <person name="Dueholm M.S."/>
            <person name="Nielsen P.H."/>
            <person name="Albertsen M."/>
        </authorList>
    </citation>
    <scope>NUCLEOTIDE SEQUENCE [LARGE SCALE GENOMIC DNA]</scope>
    <source>
        <strain evidence="19">Fred_18-Q3-R57-64_BAT3C.720</strain>
    </source>
</reference>
<evidence type="ECO:0000256" key="14">
    <source>
        <dbReference type="SAM" id="Phobius"/>
    </source>
</evidence>
<evidence type="ECO:0000256" key="10">
    <source>
        <dbReference type="ARBA" id="ARBA00064003"/>
    </source>
</evidence>
<keyword evidence="6" id="KW-0418">Kinase</keyword>
<dbReference type="AlphaFoldDB" id="A0A935TAY1"/>
<feature type="domain" description="PAS" evidence="17">
    <location>
        <begin position="299"/>
        <end position="371"/>
    </location>
</feature>
<dbReference type="SMART" id="SM00387">
    <property type="entry name" value="HATPase_c"/>
    <property type="match status" value="1"/>
</dbReference>
<dbReference type="CDD" id="cd00082">
    <property type="entry name" value="HisKA"/>
    <property type="match status" value="1"/>
</dbReference>
<dbReference type="EC" id="2.7.13.3" evidence="2"/>
<dbReference type="SUPFAM" id="SSF47384">
    <property type="entry name" value="Homodimeric domain of signal transducing histidine kinase"/>
    <property type="match status" value="1"/>
</dbReference>